<dbReference type="Pfam" id="PF15860">
    <property type="entry name" value="DUF4728"/>
    <property type="match status" value="1"/>
</dbReference>
<dbReference type="RefSeq" id="XP_058976632.1">
    <property type="nucleotide sequence ID" value="XM_059120649.1"/>
</dbReference>
<gene>
    <name evidence="4" type="primary">LOC131801715</name>
</gene>
<dbReference type="PANTHER" id="PTHR36694">
    <property type="entry name" value="PASIFLORA 1, ISOFORM A-RELATED"/>
    <property type="match status" value="1"/>
</dbReference>
<feature type="transmembrane region" description="Helical" evidence="2">
    <location>
        <begin position="120"/>
        <end position="142"/>
    </location>
</feature>
<feature type="transmembrane region" description="Helical" evidence="2">
    <location>
        <begin position="55"/>
        <end position="76"/>
    </location>
</feature>
<evidence type="ECO:0000256" key="1">
    <source>
        <dbReference type="SAM" id="MobiDB-lite"/>
    </source>
</evidence>
<reference evidence="4" key="1">
    <citation type="submission" date="2025-08" db="UniProtKB">
        <authorList>
            <consortium name="RefSeq"/>
        </authorList>
    </citation>
    <scope>IDENTIFICATION</scope>
    <source>
        <strain evidence="4">Aabys</strain>
        <tissue evidence="4">Whole body</tissue>
    </source>
</reference>
<keyword evidence="2" id="KW-0812">Transmembrane</keyword>
<feature type="transmembrane region" description="Helical" evidence="2">
    <location>
        <begin position="12"/>
        <end position="35"/>
    </location>
</feature>
<feature type="transmembrane region" description="Helical" evidence="2">
    <location>
        <begin position="88"/>
        <end position="108"/>
    </location>
</feature>
<dbReference type="InterPro" id="IPR031720">
    <property type="entry name" value="DUF4728"/>
</dbReference>
<evidence type="ECO:0000313" key="3">
    <source>
        <dbReference type="Proteomes" id="UP001652621"/>
    </source>
</evidence>
<keyword evidence="2" id="KW-1133">Transmembrane helix</keyword>
<keyword evidence="2" id="KW-0472">Membrane</keyword>
<evidence type="ECO:0000313" key="4">
    <source>
        <dbReference type="RefSeq" id="XP_058976632.1"/>
    </source>
</evidence>
<keyword evidence="3" id="KW-1185">Reference proteome</keyword>
<organism evidence="3 4">
    <name type="scientific">Musca domestica</name>
    <name type="common">House fly</name>
    <dbReference type="NCBI Taxonomy" id="7370"/>
    <lineage>
        <taxon>Eukaryota</taxon>
        <taxon>Metazoa</taxon>
        <taxon>Ecdysozoa</taxon>
        <taxon>Arthropoda</taxon>
        <taxon>Hexapoda</taxon>
        <taxon>Insecta</taxon>
        <taxon>Pterygota</taxon>
        <taxon>Neoptera</taxon>
        <taxon>Endopterygota</taxon>
        <taxon>Diptera</taxon>
        <taxon>Brachycera</taxon>
        <taxon>Muscomorpha</taxon>
        <taxon>Muscoidea</taxon>
        <taxon>Muscidae</taxon>
        <taxon>Musca</taxon>
    </lineage>
</organism>
<proteinExistence type="predicted"/>
<name>A0ABM3USW9_MUSDO</name>
<dbReference type="GeneID" id="131801715"/>
<evidence type="ECO:0000256" key="2">
    <source>
        <dbReference type="SAM" id="Phobius"/>
    </source>
</evidence>
<dbReference type="PANTHER" id="PTHR36694:SF11">
    <property type="entry name" value="LP21121P-RELATED"/>
    <property type="match status" value="1"/>
</dbReference>
<sequence>MATCCTIRKLNYLSAIFFLVVGVIGISICFIFFALSKDEKFWEEFGESKTWSYTFISIFLIYTLILVGTSIFLIIGLRKNRYDFMKPFIYTVYSGIVFTLSVAIRVFFKGLRKKQPVGQLALELFIDIAVCAFQGLLLYPVYKYYKDLKANRFLPEQHTLNGNQPLNKPNYHPIQGQA</sequence>
<accession>A0ABM3USW9</accession>
<dbReference type="Proteomes" id="UP001652621">
    <property type="component" value="Unplaced"/>
</dbReference>
<feature type="region of interest" description="Disordered" evidence="1">
    <location>
        <begin position="159"/>
        <end position="178"/>
    </location>
</feature>
<protein>
    <submittedName>
        <fullName evidence="4">Uncharacterized protein LOC131801715 isoform X1</fullName>
    </submittedName>
</protein>